<feature type="domain" description="4Fe-4S ferredoxin-type" evidence="1">
    <location>
        <begin position="33"/>
        <end position="63"/>
    </location>
</feature>
<dbReference type="Gene3D" id="3.50.50.60">
    <property type="entry name" value="FAD/NAD(P)-binding domain"/>
    <property type="match status" value="2"/>
</dbReference>
<dbReference type="PRINTS" id="PR00368">
    <property type="entry name" value="FADPNR"/>
</dbReference>
<dbReference type="RefSeq" id="WP_011308674.1">
    <property type="nucleotide sequence ID" value="NZ_AP024514.1"/>
</dbReference>
<dbReference type="InterPro" id="IPR009051">
    <property type="entry name" value="Helical_ferredxn"/>
</dbReference>
<dbReference type="Pfam" id="PF14691">
    <property type="entry name" value="Fer4_20"/>
    <property type="match status" value="1"/>
</dbReference>
<dbReference type="AlphaFoldDB" id="A0A142V7T7"/>
<evidence type="ECO:0000313" key="2">
    <source>
        <dbReference type="EMBL" id="AMU85870.1"/>
    </source>
</evidence>
<dbReference type="SUPFAM" id="SSF51971">
    <property type="entry name" value="Nucleotide-binding domain"/>
    <property type="match status" value="1"/>
</dbReference>
<dbReference type="PANTHER" id="PTHR42783">
    <property type="entry name" value="GLUTAMATE SYNTHASE [NADPH] SMALL CHAIN"/>
    <property type="match status" value="1"/>
</dbReference>
<dbReference type="EMBL" id="CP011127">
    <property type="protein sequence ID" value="AMU85870.1"/>
    <property type="molecule type" value="Genomic_DNA"/>
</dbReference>
<accession>A0A142V7T7</accession>
<sequence>MAKAGLNRIDMPKQAVAKRIQNFSEVATGYTPSDAHIEAARCLQCKKRYCVEGCPVNIDIPEFILALREGDMPEAARILKKTNSLPGVCGRVCPQETQCEQACILNKKEVPIAIGRLERFVADWEREHSAEVNLPKSLKPKSGKKAAVVGAGPAGLTASAELARLGHDVTLFESLHTAGGVLMYGIPEFRLPKDIVQGEVEYVKSLGVKIELNAVAGRLFSLDDLFKQGFQAVFLATGAGLPLFLNVQGENLNGVYSANEFLTRINLMKAHSFPEYDTPVKKGKKVAVIGGGNVAMDAARCALRLGAEEVSIIYRRSEVELPARKEEVENAREEGIKFHFLTSPVRFLANEQGKVRAMDCQKMELGEPDASGRRRPIPVDGSEFEMDIDLAIIALGTRPNPLVMQSAPDLQVNPNGTVAAGISGQTSHKAVWAGGDIVTGSDTVISAMGAAKRSALVMDEYLRSL</sequence>
<evidence type="ECO:0000259" key="1">
    <source>
        <dbReference type="PROSITE" id="PS51379"/>
    </source>
</evidence>
<dbReference type="InterPro" id="IPR006004">
    <property type="entry name" value="SudA-like"/>
</dbReference>
<organism evidence="2 3">
    <name type="scientific">Dehalococcoides mccartyi</name>
    <dbReference type="NCBI Taxonomy" id="61435"/>
    <lineage>
        <taxon>Bacteria</taxon>
        <taxon>Bacillati</taxon>
        <taxon>Chloroflexota</taxon>
        <taxon>Dehalococcoidia</taxon>
        <taxon>Dehalococcoidales</taxon>
        <taxon>Dehalococcoidaceae</taxon>
        <taxon>Dehalococcoides</taxon>
    </lineage>
</organism>
<dbReference type="Gene3D" id="1.10.1060.10">
    <property type="entry name" value="Alpha-helical ferredoxin"/>
    <property type="match status" value="1"/>
</dbReference>
<dbReference type="OrthoDB" id="9803192at2"/>
<proteinExistence type="predicted"/>
<dbReference type="PATRIC" id="fig|61435.13.peg.38"/>
<dbReference type="InterPro" id="IPR023753">
    <property type="entry name" value="FAD/NAD-binding_dom"/>
</dbReference>
<dbReference type="NCBIfam" id="TIGR01316">
    <property type="entry name" value="gltA"/>
    <property type="match status" value="1"/>
</dbReference>
<protein>
    <submittedName>
        <fullName evidence="2">Glutamate synthase (NADPH/NADH)</fullName>
    </submittedName>
</protein>
<dbReference type="GO" id="GO:0016491">
    <property type="term" value="F:oxidoreductase activity"/>
    <property type="evidence" value="ECO:0007669"/>
    <property type="project" value="InterPro"/>
</dbReference>
<dbReference type="Pfam" id="PF07992">
    <property type="entry name" value="Pyr_redox_2"/>
    <property type="match status" value="1"/>
</dbReference>
<evidence type="ECO:0000313" key="3">
    <source>
        <dbReference type="Proteomes" id="UP000076394"/>
    </source>
</evidence>
<dbReference type="Proteomes" id="UP000076394">
    <property type="component" value="Chromosome"/>
</dbReference>
<dbReference type="GO" id="GO:0051536">
    <property type="term" value="F:iron-sulfur cluster binding"/>
    <property type="evidence" value="ECO:0007669"/>
    <property type="project" value="InterPro"/>
</dbReference>
<dbReference type="PANTHER" id="PTHR42783:SF3">
    <property type="entry name" value="GLUTAMATE SYNTHASE [NADPH] SMALL CHAIN-RELATED"/>
    <property type="match status" value="1"/>
</dbReference>
<name>A0A142V7T7_9CHLR</name>
<reference evidence="2 3" key="1">
    <citation type="submission" date="2015-03" db="EMBL/GenBank/DDBJ databases">
        <title>Genomic characterization of Dehalococcoides mccartyi strain 11a5, an unusal plasmid-containing chloroethene dechlorinator.</title>
        <authorList>
            <person name="Zhao S."/>
            <person name="Ding C."/>
            <person name="He J."/>
        </authorList>
    </citation>
    <scope>NUCLEOTIDE SEQUENCE [LARGE SCALE GENOMIC DNA]</scope>
    <source>
        <strain evidence="2 3">11a5</strain>
    </source>
</reference>
<dbReference type="InterPro" id="IPR017896">
    <property type="entry name" value="4Fe4S_Fe-S-bd"/>
</dbReference>
<dbReference type="PROSITE" id="PS51379">
    <property type="entry name" value="4FE4S_FER_2"/>
    <property type="match status" value="1"/>
</dbReference>
<dbReference type="PRINTS" id="PR00411">
    <property type="entry name" value="PNDRDTASEI"/>
</dbReference>
<gene>
    <name evidence="2" type="ORF">Dm11a5_0038</name>
</gene>
<dbReference type="InterPro" id="IPR028261">
    <property type="entry name" value="DPD_II"/>
</dbReference>
<dbReference type="InterPro" id="IPR036188">
    <property type="entry name" value="FAD/NAD-bd_sf"/>
</dbReference>
<dbReference type="SUPFAM" id="SSF46548">
    <property type="entry name" value="alpha-helical ferredoxin"/>
    <property type="match status" value="1"/>
</dbReference>